<reference evidence="10" key="1">
    <citation type="submission" date="2020-10" db="EMBL/GenBank/DDBJ databases">
        <authorList>
            <person name="Gilroy R."/>
        </authorList>
    </citation>
    <scope>NUCLEOTIDE SEQUENCE</scope>
    <source>
        <strain evidence="10">CHK157-1446</strain>
    </source>
</reference>
<dbReference type="SUPFAM" id="SSF51306">
    <property type="entry name" value="LexA/Signal peptidase"/>
    <property type="match status" value="1"/>
</dbReference>
<feature type="transmembrane region" description="Helical" evidence="7">
    <location>
        <begin position="39"/>
        <end position="58"/>
    </location>
</feature>
<dbReference type="GO" id="GO:0005886">
    <property type="term" value="C:plasma membrane"/>
    <property type="evidence" value="ECO:0007669"/>
    <property type="project" value="UniProtKB-SubCell"/>
</dbReference>
<evidence type="ECO:0000256" key="7">
    <source>
        <dbReference type="RuleBase" id="RU362042"/>
    </source>
</evidence>
<dbReference type="PANTHER" id="PTHR43390">
    <property type="entry name" value="SIGNAL PEPTIDASE I"/>
    <property type="match status" value="1"/>
</dbReference>
<feature type="region of interest" description="Disordered" evidence="8">
    <location>
        <begin position="1"/>
        <end position="27"/>
    </location>
</feature>
<dbReference type="PROSITE" id="PS00760">
    <property type="entry name" value="SPASE_I_2"/>
    <property type="match status" value="1"/>
</dbReference>
<dbReference type="GO" id="GO:0004252">
    <property type="term" value="F:serine-type endopeptidase activity"/>
    <property type="evidence" value="ECO:0007669"/>
    <property type="project" value="InterPro"/>
</dbReference>
<dbReference type="InterPro" id="IPR019757">
    <property type="entry name" value="Pept_S26A_signal_pept_1_Lys-AS"/>
</dbReference>
<feature type="active site" evidence="6">
    <location>
        <position position="106"/>
    </location>
</feature>
<keyword evidence="7" id="KW-0812">Transmembrane</keyword>
<protein>
    <recommendedName>
        <fullName evidence="4 7">Signal peptidase I</fullName>
        <ecNumber evidence="4 7">3.4.21.89</ecNumber>
    </recommendedName>
</protein>
<dbReference type="GO" id="GO:0009003">
    <property type="term" value="F:signal peptidase activity"/>
    <property type="evidence" value="ECO:0007669"/>
    <property type="project" value="UniProtKB-EC"/>
</dbReference>
<dbReference type="Proteomes" id="UP000823982">
    <property type="component" value="Unassembled WGS sequence"/>
</dbReference>
<evidence type="ECO:0000256" key="6">
    <source>
        <dbReference type="PIRSR" id="PIRSR600223-1"/>
    </source>
</evidence>
<accession>A0A9D1ENJ6</accession>
<evidence type="ECO:0000256" key="4">
    <source>
        <dbReference type="ARBA" id="ARBA00013208"/>
    </source>
</evidence>
<dbReference type="PROSITE" id="PS00761">
    <property type="entry name" value="SPASE_I_3"/>
    <property type="match status" value="1"/>
</dbReference>
<evidence type="ECO:0000256" key="5">
    <source>
        <dbReference type="ARBA" id="ARBA00022801"/>
    </source>
</evidence>
<feature type="domain" description="Peptidase S26" evidence="9">
    <location>
        <begin position="37"/>
        <end position="193"/>
    </location>
</feature>
<comment type="caution">
    <text evidence="10">The sequence shown here is derived from an EMBL/GenBank/DDBJ whole genome shotgun (WGS) entry which is preliminary data.</text>
</comment>
<reference evidence="10" key="2">
    <citation type="journal article" date="2021" name="PeerJ">
        <title>Extensive microbial diversity within the chicken gut microbiome revealed by metagenomics and culture.</title>
        <authorList>
            <person name="Gilroy R."/>
            <person name="Ravi A."/>
            <person name="Getino M."/>
            <person name="Pursley I."/>
            <person name="Horton D.L."/>
            <person name="Alikhan N.F."/>
            <person name="Baker D."/>
            <person name="Gharbi K."/>
            <person name="Hall N."/>
            <person name="Watson M."/>
            <person name="Adriaenssens E.M."/>
            <person name="Foster-Nyarko E."/>
            <person name="Jarju S."/>
            <person name="Secka A."/>
            <person name="Antonio M."/>
            <person name="Oren A."/>
            <person name="Chaudhuri R.R."/>
            <person name="La Ragione R."/>
            <person name="Hildebrand F."/>
            <person name="Pallen M.J."/>
        </authorList>
    </citation>
    <scope>NUCLEOTIDE SEQUENCE</scope>
    <source>
        <strain evidence="10">CHK157-1446</strain>
    </source>
</reference>
<evidence type="ECO:0000256" key="2">
    <source>
        <dbReference type="ARBA" id="ARBA00004401"/>
    </source>
</evidence>
<dbReference type="PANTHER" id="PTHR43390:SF1">
    <property type="entry name" value="CHLOROPLAST PROCESSING PEPTIDASE"/>
    <property type="match status" value="1"/>
</dbReference>
<comment type="catalytic activity">
    <reaction evidence="1 7">
        <text>Cleavage of hydrophobic, N-terminal signal or leader sequences from secreted and periplasmic proteins.</text>
        <dbReference type="EC" id="3.4.21.89"/>
    </reaction>
</comment>
<keyword evidence="7" id="KW-0645">Protease</keyword>
<dbReference type="InterPro" id="IPR019758">
    <property type="entry name" value="Pept_S26A_signal_pept_1_CS"/>
</dbReference>
<organism evidence="10 11">
    <name type="scientific">Candidatus Faeciplasma gallinarum</name>
    <dbReference type="NCBI Taxonomy" id="2840799"/>
    <lineage>
        <taxon>Bacteria</taxon>
        <taxon>Bacillati</taxon>
        <taxon>Bacillota</taxon>
        <taxon>Clostridia</taxon>
        <taxon>Eubacteriales</taxon>
        <taxon>Oscillospiraceae</taxon>
        <taxon>Oscillospiraceae incertae sedis</taxon>
        <taxon>Candidatus Faeciplasma</taxon>
    </lineage>
</organism>
<dbReference type="EC" id="3.4.21.89" evidence="4 7"/>
<evidence type="ECO:0000256" key="1">
    <source>
        <dbReference type="ARBA" id="ARBA00000677"/>
    </source>
</evidence>
<sequence length="202" mass="22411">MDEANVGAGISEEKNPDSMNAQSAKDSGKKNGIDDFLDWMKSIVLTFIIVVLVFTFVARTAIVSGSSMTDTLNHNDFLILWSLFYNPKQGDIIAANCEGLNEVIVKRVIAVGGQEVDIDFDTGKVYVDGVELDEPYIKNLTINDEGAFDYPIVVEEGHYFCMGDNRQGSRDSRDPAVGLISRDDILGKAVMRIYPLNQIRFF</sequence>
<name>A0A9D1ENJ6_9FIRM</name>
<dbReference type="EMBL" id="DVIR01000034">
    <property type="protein sequence ID" value="HIS24484.1"/>
    <property type="molecule type" value="Genomic_DNA"/>
</dbReference>
<comment type="similarity">
    <text evidence="3 7">Belongs to the peptidase S26 family.</text>
</comment>
<comment type="subcellular location">
    <subcellularLocation>
        <location evidence="2">Cell membrane</location>
        <topology evidence="2">Single-pass type II membrane protein</topology>
    </subcellularLocation>
    <subcellularLocation>
        <location evidence="7">Membrane</location>
        <topology evidence="7">Single-pass type II membrane protein</topology>
    </subcellularLocation>
</comment>
<dbReference type="AlphaFoldDB" id="A0A9D1ENJ6"/>
<keyword evidence="5 7" id="KW-0378">Hydrolase</keyword>
<dbReference type="GO" id="GO:0006465">
    <property type="term" value="P:signal peptide processing"/>
    <property type="evidence" value="ECO:0007669"/>
    <property type="project" value="InterPro"/>
</dbReference>
<keyword evidence="7" id="KW-1133">Transmembrane helix</keyword>
<dbReference type="InterPro" id="IPR000223">
    <property type="entry name" value="Pept_S26A_signal_pept_1"/>
</dbReference>
<dbReference type="Pfam" id="PF10502">
    <property type="entry name" value="Peptidase_S26"/>
    <property type="match status" value="1"/>
</dbReference>
<evidence type="ECO:0000313" key="11">
    <source>
        <dbReference type="Proteomes" id="UP000823982"/>
    </source>
</evidence>
<evidence type="ECO:0000259" key="9">
    <source>
        <dbReference type="Pfam" id="PF10502"/>
    </source>
</evidence>
<feature type="active site" evidence="6">
    <location>
        <position position="67"/>
    </location>
</feature>
<keyword evidence="7" id="KW-0472">Membrane</keyword>
<dbReference type="InterPro" id="IPR019533">
    <property type="entry name" value="Peptidase_S26"/>
</dbReference>
<evidence type="ECO:0000256" key="3">
    <source>
        <dbReference type="ARBA" id="ARBA00009370"/>
    </source>
</evidence>
<evidence type="ECO:0000313" key="10">
    <source>
        <dbReference type="EMBL" id="HIS24484.1"/>
    </source>
</evidence>
<proteinExistence type="inferred from homology"/>
<dbReference type="CDD" id="cd06530">
    <property type="entry name" value="S26_SPase_I"/>
    <property type="match status" value="1"/>
</dbReference>
<evidence type="ECO:0000256" key="8">
    <source>
        <dbReference type="SAM" id="MobiDB-lite"/>
    </source>
</evidence>
<dbReference type="PRINTS" id="PR00727">
    <property type="entry name" value="LEADERPTASE"/>
</dbReference>
<dbReference type="Gene3D" id="2.10.109.10">
    <property type="entry name" value="Umud Fragment, subunit A"/>
    <property type="match status" value="1"/>
</dbReference>
<dbReference type="InterPro" id="IPR036286">
    <property type="entry name" value="LexA/Signal_pep-like_sf"/>
</dbReference>
<gene>
    <name evidence="10" type="primary">lepB</name>
    <name evidence="10" type="ORF">IAD01_03675</name>
</gene>
<dbReference type="NCBIfam" id="TIGR02227">
    <property type="entry name" value="sigpep_I_bact"/>
    <property type="match status" value="1"/>
</dbReference>